<protein>
    <submittedName>
        <fullName evidence="1">Uncharacterized protein</fullName>
    </submittedName>
</protein>
<dbReference type="AlphaFoldDB" id="A0A6S6SVI0"/>
<reference evidence="1" key="1">
    <citation type="submission" date="2020-01" db="EMBL/GenBank/DDBJ databases">
        <authorList>
            <person name="Meier V. D."/>
            <person name="Meier V D."/>
        </authorList>
    </citation>
    <scope>NUCLEOTIDE SEQUENCE</scope>
    <source>
        <strain evidence="1">HLG_WM_MAG_10</strain>
    </source>
</reference>
<gene>
    <name evidence="1" type="ORF">HELGO_WM34717</name>
</gene>
<dbReference type="EMBL" id="CACVAQ010000127">
    <property type="protein sequence ID" value="CAA6807018.1"/>
    <property type="molecule type" value="Genomic_DNA"/>
</dbReference>
<proteinExistence type="predicted"/>
<name>A0A6S6SVI0_9BACT</name>
<feature type="non-terminal residue" evidence="1">
    <location>
        <position position="1"/>
    </location>
</feature>
<organism evidence="1">
    <name type="scientific">uncultured Aureispira sp</name>
    <dbReference type="NCBI Taxonomy" id="1331704"/>
    <lineage>
        <taxon>Bacteria</taxon>
        <taxon>Pseudomonadati</taxon>
        <taxon>Bacteroidota</taxon>
        <taxon>Saprospiria</taxon>
        <taxon>Saprospirales</taxon>
        <taxon>Saprospiraceae</taxon>
        <taxon>Aureispira</taxon>
        <taxon>environmental samples</taxon>
    </lineage>
</organism>
<evidence type="ECO:0000313" key="1">
    <source>
        <dbReference type="EMBL" id="CAA6807018.1"/>
    </source>
</evidence>
<accession>A0A6S6SVI0</accession>
<sequence length="37" mass="4139">FGFYEKHKKASCISLIISLLVFQLTGVHTADNQTNTI</sequence>